<reference evidence="5 6" key="1">
    <citation type="submission" date="2021-03" db="EMBL/GenBank/DDBJ databases">
        <title>Genomic Encyclopedia of Type Strains, Phase IV (KMG-IV): sequencing the most valuable type-strain genomes for metagenomic binning, comparative biology and taxonomic classification.</title>
        <authorList>
            <person name="Goeker M."/>
        </authorList>
    </citation>
    <scope>NUCLEOTIDE SEQUENCE [LARGE SCALE GENOMIC DNA]</scope>
    <source>
        <strain evidence="5 6">DSM 24738</strain>
    </source>
</reference>
<feature type="domain" description="YknX-like C-terminal permuted SH3-like" evidence="4">
    <location>
        <begin position="342"/>
        <end position="409"/>
    </location>
</feature>
<feature type="chain" id="PRO_5046110693" evidence="3">
    <location>
        <begin position="23"/>
        <end position="413"/>
    </location>
</feature>
<dbReference type="PANTHER" id="PTHR30469">
    <property type="entry name" value="MULTIDRUG RESISTANCE PROTEIN MDTA"/>
    <property type="match status" value="1"/>
</dbReference>
<name>A0ABS4GRU6_9BACL</name>
<gene>
    <name evidence="5" type="ORF">J2Z37_003009</name>
</gene>
<dbReference type="Gene3D" id="1.10.287.470">
    <property type="entry name" value="Helix hairpin bin"/>
    <property type="match status" value="1"/>
</dbReference>
<dbReference type="Gene3D" id="2.40.420.20">
    <property type="match status" value="1"/>
</dbReference>
<dbReference type="NCBIfam" id="TIGR01730">
    <property type="entry name" value="RND_mfp"/>
    <property type="match status" value="1"/>
</dbReference>
<evidence type="ECO:0000313" key="6">
    <source>
        <dbReference type="Proteomes" id="UP001519343"/>
    </source>
</evidence>
<proteinExistence type="inferred from homology"/>
<keyword evidence="6" id="KW-1185">Reference proteome</keyword>
<dbReference type="SUPFAM" id="SSF111369">
    <property type="entry name" value="HlyD-like secretion proteins"/>
    <property type="match status" value="2"/>
</dbReference>
<dbReference type="InterPro" id="IPR058637">
    <property type="entry name" value="YknX-like_C"/>
</dbReference>
<feature type="coiled-coil region" evidence="2">
    <location>
        <begin position="132"/>
        <end position="159"/>
    </location>
</feature>
<comment type="caution">
    <text evidence="5">The sequence shown here is derived from an EMBL/GenBank/DDBJ whole genome shotgun (WGS) entry which is preliminary data.</text>
</comment>
<dbReference type="Gene3D" id="2.40.30.170">
    <property type="match status" value="1"/>
</dbReference>
<dbReference type="PROSITE" id="PS51257">
    <property type="entry name" value="PROKAR_LIPOPROTEIN"/>
    <property type="match status" value="1"/>
</dbReference>
<evidence type="ECO:0000256" key="1">
    <source>
        <dbReference type="ARBA" id="ARBA00009477"/>
    </source>
</evidence>
<feature type="signal peptide" evidence="3">
    <location>
        <begin position="1"/>
        <end position="22"/>
    </location>
</feature>
<evidence type="ECO:0000256" key="2">
    <source>
        <dbReference type="SAM" id="Coils"/>
    </source>
</evidence>
<dbReference type="Proteomes" id="UP001519343">
    <property type="component" value="Unassembled WGS sequence"/>
</dbReference>
<dbReference type="RefSeq" id="WP_209811033.1">
    <property type="nucleotide sequence ID" value="NZ_JAGGKT010000009.1"/>
</dbReference>
<evidence type="ECO:0000256" key="3">
    <source>
        <dbReference type="SAM" id="SignalP"/>
    </source>
</evidence>
<evidence type="ECO:0000259" key="4">
    <source>
        <dbReference type="Pfam" id="PF25989"/>
    </source>
</evidence>
<dbReference type="Pfam" id="PF25989">
    <property type="entry name" value="YknX_C"/>
    <property type="match status" value="1"/>
</dbReference>
<sequence length="413" mass="44574">MKKSIIMAVSASLLLFMSGCGGEDPQQAAAQVSEEVKLKFVDVVSIEKQKEPLLISIMGTVEPNQSASLAFNSTGKIVSLPVKKGTHVKRGQVLGELDTNLSATDALTAQRMAEQANASRNQLLQGATKEAIDQQQVKIESARQKLEKAEKDLQTMESLFSNGAISKNEVDVLKNEVALLANNLKTEEISLASLMKGPNQEELTSANLSIAQAQKEMARVNQELQDKVLKAPFNGIVVEVNQQEGDLASGGTPVLTLVDLSQIKVNLQVKLDHLEHFKLYKQVIVRNEDQMKWTGTVSYVSPVADPTSGKYLVEITVPLKNMAWDGGTVVTVQTPRSLSTGIVVPLASVGINESGNYVLVVDDGAVKKQQVELGQTLDDLVEITSGLKEGKKLITSGISYLLEGEKVEIRGGK</sequence>
<keyword evidence="3" id="KW-0732">Signal</keyword>
<keyword evidence="2" id="KW-0175">Coiled coil</keyword>
<feature type="coiled-coil region" evidence="2">
    <location>
        <begin position="203"/>
        <end position="230"/>
    </location>
</feature>
<protein>
    <submittedName>
        <fullName evidence="5">Multidrug efflux pump subunit AcrA (Membrane-fusion protein)</fullName>
    </submittedName>
</protein>
<dbReference type="Gene3D" id="2.40.50.100">
    <property type="match status" value="1"/>
</dbReference>
<accession>A0ABS4GRU6</accession>
<comment type="similarity">
    <text evidence="1">Belongs to the membrane fusion protein (MFP) (TC 8.A.1) family.</text>
</comment>
<dbReference type="EMBL" id="JAGGKT010000009">
    <property type="protein sequence ID" value="MBP1932998.1"/>
    <property type="molecule type" value="Genomic_DNA"/>
</dbReference>
<dbReference type="PANTHER" id="PTHR30469:SF20">
    <property type="entry name" value="EFFLUX RND TRANSPORTER PERIPLASMIC ADAPTOR SUBUNIT"/>
    <property type="match status" value="1"/>
</dbReference>
<organism evidence="5 6">
    <name type="scientific">Ammoniphilus resinae</name>
    <dbReference type="NCBI Taxonomy" id="861532"/>
    <lineage>
        <taxon>Bacteria</taxon>
        <taxon>Bacillati</taxon>
        <taxon>Bacillota</taxon>
        <taxon>Bacilli</taxon>
        <taxon>Bacillales</taxon>
        <taxon>Paenibacillaceae</taxon>
        <taxon>Aneurinibacillus group</taxon>
        <taxon>Ammoniphilus</taxon>
    </lineage>
</organism>
<dbReference type="InterPro" id="IPR006143">
    <property type="entry name" value="RND_pump_MFP"/>
</dbReference>
<evidence type="ECO:0000313" key="5">
    <source>
        <dbReference type="EMBL" id="MBP1932998.1"/>
    </source>
</evidence>